<gene>
    <name evidence="1" type="ORF">FYJ51_04705</name>
</gene>
<protein>
    <recommendedName>
        <fullName evidence="3">Transposase</fullName>
    </recommendedName>
</protein>
<sequence length="131" mass="14742">MFLKTTVDGCQYRLILSKRIWIDETYLNDTESCTNSRGREDCPKNQICIVAAVDVHKNMIAVQCGNGNPTSQRIEEAFLKHIKPGSINVHDGNVAHNQLITKAGCTSEVYKADTDDPKYIEQMRLIHNMCG</sequence>
<name>A0A7X2NRX4_9FIRM</name>
<dbReference type="EMBL" id="VUMN01000008">
    <property type="protein sequence ID" value="MSS58201.1"/>
    <property type="molecule type" value="Genomic_DNA"/>
</dbReference>
<accession>A0A7X2NRX4</accession>
<dbReference type="AlphaFoldDB" id="A0A7X2NRX4"/>
<reference evidence="1 2" key="1">
    <citation type="submission" date="2019-08" db="EMBL/GenBank/DDBJ databases">
        <title>In-depth cultivation of the pig gut microbiome towards novel bacterial diversity and tailored functional studies.</title>
        <authorList>
            <person name="Wylensek D."/>
            <person name="Hitch T.C.A."/>
            <person name="Clavel T."/>
        </authorList>
    </citation>
    <scope>NUCLEOTIDE SEQUENCE [LARGE SCALE GENOMIC DNA]</scope>
    <source>
        <strain evidence="1 2">Oil+RF-744-GAM-WT-6</strain>
    </source>
</reference>
<evidence type="ECO:0000313" key="2">
    <source>
        <dbReference type="Proteomes" id="UP000461880"/>
    </source>
</evidence>
<keyword evidence="2" id="KW-1185">Reference proteome</keyword>
<evidence type="ECO:0008006" key="3">
    <source>
        <dbReference type="Google" id="ProtNLM"/>
    </source>
</evidence>
<comment type="caution">
    <text evidence="1">The sequence shown here is derived from an EMBL/GenBank/DDBJ whole genome shotgun (WGS) entry which is preliminary data.</text>
</comment>
<dbReference type="Proteomes" id="UP000461880">
    <property type="component" value="Unassembled WGS sequence"/>
</dbReference>
<dbReference type="RefSeq" id="WP_154503859.1">
    <property type="nucleotide sequence ID" value="NZ_VUMN01000008.1"/>
</dbReference>
<evidence type="ECO:0000313" key="1">
    <source>
        <dbReference type="EMBL" id="MSS58201.1"/>
    </source>
</evidence>
<organism evidence="1 2">
    <name type="scientific">Stecheria intestinalis</name>
    <dbReference type="NCBI Taxonomy" id="2606630"/>
    <lineage>
        <taxon>Bacteria</taxon>
        <taxon>Bacillati</taxon>
        <taxon>Bacillota</taxon>
        <taxon>Erysipelotrichia</taxon>
        <taxon>Erysipelotrichales</taxon>
        <taxon>Erysipelotrichaceae</taxon>
        <taxon>Stecheria</taxon>
    </lineage>
</organism>
<proteinExistence type="predicted"/>